<protein>
    <submittedName>
        <fullName evidence="2">Uncharacterized protein</fullName>
    </submittedName>
</protein>
<keyword evidence="1" id="KW-0732">Signal</keyword>
<feature type="chain" id="PRO_5008582295" evidence="1">
    <location>
        <begin position="19"/>
        <end position="155"/>
    </location>
</feature>
<proteinExistence type="predicted"/>
<evidence type="ECO:0000313" key="3">
    <source>
        <dbReference type="EMBL" id="JAS45229.1"/>
    </source>
</evidence>
<dbReference type="AlphaFoldDB" id="A0A1B6ER80"/>
<name>A0A1B6ER80_9HEMI</name>
<reference evidence="2" key="1">
    <citation type="submission" date="2015-11" db="EMBL/GenBank/DDBJ databases">
        <title>De novo transcriptome assembly of four potential Pierce s Disease insect vectors from Arizona vineyards.</title>
        <authorList>
            <person name="Tassone E.E."/>
        </authorList>
    </citation>
    <scope>NUCLEOTIDE SEQUENCE</scope>
</reference>
<evidence type="ECO:0000313" key="2">
    <source>
        <dbReference type="EMBL" id="JAS40464.1"/>
    </source>
</evidence>
<sequence>MHMAQLLWYCTCFTYTLAWANDILEETQKKGTSMEPLKQFNVKKVNPIENLTQKELDKYLKKLSIVAHNNKNDLIVDDIVRYNNKDKSGLKDGAHKQGQMCTKPSCSDSYTTESSNIESRTPPCGGLCVLKKGNTVLRGILGGLEQRKYNMPPPE</sequence>
<dbReference type="EMBL" id="GECZ01029305">
    <property type="protein sequence ID" value="JAS40464.1"/>
    <property type="molecule type" value="Transcribed_RNA"/>
</dbReference>
<organism evidence="2">
    <name type="scientific">Cuerna arida</name>
    <dbReference type="NCBI Taxonomy" id="1464854"/>
    <lineage>
        <taxon>Eukaryota</taxon>
        <taxon>Metazoa</taxon>
        <taxon>Ecdysozoa</taxon>
        <taxon>Arthropoda</taxon>
        <taxon>Hexapoda</taxon>
        <taxon>Insecta</taxon>
        <taxon>Pterygota</taxon>
        <taxon>Neoptera</taxon>
        <taxon>Paraneoptera</taxon>
        <taxon>Hemiptera</taxon>
        <taxon>Auchenorrhyncha</taxon>
        <taxon>Membracoidea</taxon>
        <taxon>Cicadellidae</taxon>
        <taxon>Cicadellinae</taxon>
        <taxon>Proconiini</taxon>
        <taxon>Cuerna</taxon>
    </lineage>
</organism>
<evidence type="ECO:0000256" key="1">
    <source>
        <dbReference type="SAM" id="SignalP"/>
    </source>
</evidence>
<dbReference type="EMBL" id="GECZ01024540">
    <property type="protein sequence ID" value="JAS45229.1"/>
    <property type="molecule type" value="Transcribed_RNA"/>
</dbReference>
<accession>A0A1B6ER80</accession>
<gene>
    <name evidence="2" type="ORF">g.21526</name>
    <name evidence="3" type="ORF">g.21527</name>
</gene>
<feature type="signal peptide" evidence="1">
    <location>
        <begin position="1"/>
        <end position="18"/>
    </location>
</feature>